<dbReference type="AlphaFoldDB" id="A0A1M6NP40"/>
<organism evidence="1 2">
    <name type="scientific">Halomonas caseinilytica</name>
    <dbReference type="NCBI Taxonomy" id="438744"/>
    <lineage>
        <taxon>Bacteria</taxon>
        <taxon>Pseudomonadati</taxon>
        <taxon>Pseudomonadota</taxon>
        <taxon>Gammaproteobacteria</taxon>
        <taxon>Oceanospirillales</taxon>
        <taxon>Halomonadaceae</taxon>
        <taxon>Halomonas</taxon>
    </lineage>
</organism>
<accession>A0A1M6NP40</accession>
<evidence type="ECO:0000313" key="1">
    <source>
        <dbReference type="EMBL" id="SHJ97463.1"/>
    </source>
</evidence>
<dbReference type="EMBL" id="FRAL01000001">
    <property type="protein sequence ID" value="SHJ97463.1"/>
    <property type="molecule type" value="Genomic_DNA"/>
</dbReference>
<keyword evidence="2" id="KW-1185">Reference proteome</keyword>
<name>A0A1M6NP40_9GAMM</name>
<gene>
    <name evidence="1" type="ORF">SAMN05192556_101465</name>
</gene>
<evidence type="ECO:0000313" key="2">
    <source>
        <dbReference type="Proteomes" id="UP000184248"/>
    </source>
</evidence>
<reference evidence="2" key="1">
    <citation type="submission" date="2016-11" db="EMBL/GenBank/DDBJ databases">
        <authorList>
            <person name="Varghese N."/>
            <person name="Submissions S."/>
        </authorList>
    </citation>
    <scope>NUCLEOTIDE SEQUENCE [LARGE SCALE GENOMIC DNA]</scope>
    <source>
        <strain evidence="2">ALO Sharm</strain>
    </source>
</reference>
<proteinExistence type="predicted"/>
<protein>
    <submittedName>
        <fullName evidence="1">Uncharacterized protein</fullName>
    </submittedName>
</protein>
<sequence length="86" mass="9312">MPFGLQCHLQFVTNMPIFDTLPERGRSERMALMILGAEYLAGGLAYGCCRHHNGGRGALPTGKTAIYTALPWGVAIPPQGRLHMAC</sequence>
<dbReference type="Proteomes" id="UP000184248">
    <property type="component" value="Unassembled WGS sequence"/>
</dbReference>